<evidence type="ECO:0000313" key="5">
    <source>
        <dbReference type="Proteomes" id="UP000245712"/>
    </source>
</evidence>
<dbReference type="RefSeq" id="WP_116611186.1">
    <property type="nucleotide sequence ID" value="NZ_CAJZAT010000185.1"/>
</dbReference>
<dbReference type="EMBL" id="QEOB01000006">
    <property type="protein sequence ID" value="PVX83878.1"/>
    <property type="molecule type" value="Genomic_DNA"/>
</dbReference>
<protein>
    <submittedName>
        <fullName evidence="4">Tfp pilus assembly protein PilF</fullName>
    </submittedName>
</protein>
<evidence type="ECO:0000256" key="1">
    <source>
        <dbReference type="ARBA" id="ARBA00022737"/>
    </source>
</evidence>
<proteinExistence type="predicted"/>
<dbReference type="Gene3D" id="1.25.40.10">
    <property type="entry name" value="Tetratricopeptide repeat domain"/>
    <property type="match status" value="2"/>
</dbReference>
<evidence type="ECO:0000256" key="2">
    <source>
        <dbReference type="ARBA" id="ARBA00022803"/>
    </source>
</evidence>
<dbReference type="Pfam" id="PF13181">
    <property type="entry name" value="TPR_8"/>
    <property type="match status" value="1"/>
</dbReference>
<dbReference type="SMART" id="SM00028">
    <property type="entry name" value="TPR"/>
    <property type="match status" value="4"/>
</dbReference>
<name>A0ABX5KNT5_9BURK</name>
<dbReference type="Pfam" id="PF13432">
    <property type="entry name" value="TPR_16"/>
    <property type="match status" value="1"/>
</dbReference>
<organism evidence="4 5">
    <name type="scientific">Paraburkholderia unamae</name>
    <dbReference type="NCBI Taxonomy" id="219649"/>
    <lineage>
        <taxon>Bacteria</taxon>
        <taxon>Pseudomonadati</taxon>
        <taxon>Pseudomonadota</taxon>
        <taxon>Betaproteobacteria</taxon>
        <taxon>Burkholderiales</taxon>
        <taxon>Burkholderiaceae</taxon>
        <taxon>Paraburkholderia</taxon>
    </lineage>
</organism>
<dbReference type="PANTHER" id="PTHR44227:SF3">
    <property type="entry name" value="PROTEIN O-MANNOSYL-TRANSFERASE TMTC4"/>
    <property type="match status" value="1"/>
</dbReference>
<evidence type="ECO:0000313" key="4">
    <source>
        <dbReference type="EMBL" id="PVX83878.1"/>
    </source>
</evidence>
<dbReference type="SUPFAM" id="SSF53756">
    <property type="entry name" value="UDP-Glycosyltransferase/glycogen phosphorylase"/>
    <property type="match status" value="1"/>
</dbReference>
<dbReference type="PANTHER" id="PTHR44227">
    <property type="match status" value="1"/>
</dbReference>
<dbReference type="InterPro" id="IPR011990">
    <property type="entry name" value="TPR-like_helical_dom_sf"/>
</dbReference>
<feature type="repeat" description="TPR" evidence="3">
    <location>
        <begin position="124"/>
        <end position="157"/>
    </location>
</feature>
<dbReference type="PROSITE" id="PS50005">
    <property type="entry name" value="TPR"/>
    <property type="match status" value="2"/>
</dbReference>
<feature type="repeat" description="TPR" evidence="3">
    <location>
        <begin position="56"/>
        <end position="89"/>
    </location>
</feature>
<dbReference type="Proteomes" id="UP000245712">
    <property type="component" value="Unassembled WGS sequence"/>
</dbReference>
<keyword evidence="5" id="KW-1185">Reference proteome</keyword>
<reference evidence="4 5" key="1">
    <citation type="submission" date="2018-05" db="EMBL/GenBank/DDBJ databases">
        <title>Genomic Encyclopedia of Type Strains, Phase IV (KMG-V): Genome sequencing to study the core and pangenomes of soil and plant-associated prokaryotes.</title>
        <authorList>
            <person name="Whitman W."/>
        </authorList>
    </citation>
    <scope>NUCLEOTIDE SEQUENCE [LARGE SCALE GENOMIC DNA]</scope>
    <source>
        <strain evidence="4 5">SCZa-39</strain>
    </source>
</reference>
<dbReference type="SUPFAM" id="SSF48452">
    <property type="entry name" value="TPR-like"/>
    <property type="match status" value="2"/>
</dbReference>
<dbReference type="Gene3D" id="3.40.50.2000">
    <property type="entry name" value="Glycogen Phosphorylase B"/>
    <property type="match status" value="1"/>
</dbReference>
<evidence type="ECO:0000256" key="3">
    <source>
        <dbReference type="PROSITE-ProRule" id="PRU00339"/>
    </source>
</evidence>
<sequence length="609" mass="68091">MSHPVTAPAETSADTTATHARASEPLALADLHFQAGRTREALIAYQDVLTQEPRHAHALHRVALSYFRDGQRDLAREYLERAINVSPERAELWEHRGLLAALEKAHVVAEALYRRAIALSGGTASQHRNLADVLKLAGRRAEARMHYEKALEFDPTLHDAMRRLAALCLDDERFEEAVIWSRRAYESGASRLADGLDLLKALAGLGHASGLNAQITQMRAAFARDAAALESLALRLNEIHRFDAAYEVALQGLAVDATRGKLHHYASYALNMLGEYARMRHHADEAARLLPDDESVQFNAAVTMLRDGDFERGWRHYHWHERLACNSTLVRPGFAEWSGEPVSGRRFLLVGEQGLGDQLQSLRYAAWLERQGATVDVWVDKAIADVAARAHGVHRVWTTLPPGAYDFWSRMFRLPEHMKLTLDRLPLAMPYLGAPLDLIERWRARLAGGAPRGARRLRVGLVWAGNPDYEFDRYRSLALRVMQPVLERGGVSWFSLQKGAAQSELEALPAGIDIAPLGREISSFMDTLAIVQSLDLVITVDTSVAHLAGAVGVPVWILLPTCTDWRWMTKRTDSPWYPSARLFRQRELGRWDEVIEEMGAALDALPPKA</sequence>
<dbReference type="InterPro" id="IPR019734">
    <property type="entry name" value="TPR_rpt"/>
</dbReference>
<keyword evidence="2 3" id="KW-0802">TPR repeat</keyword>
<gene>
    <name evidence="4" type="ORF">C7402_106291</name>
</gene>
<keyword evidence="1" id="KW-0677">Repeat</keyword>
<comment type="caution">
    <text evidence="4">The sequence shown here is derived from an EMBL/GenBank/DDBJ whole genome shotgun (WGS) entry which is preliminary data.</text>
</comment>
<accession>A0ABX5KNT5</accession>
<dbReference type="InterPro" id="IPR052346">
    <property type="entry name" value="O-mannosyl-transferase_TMTC"/>
</dbReference>